<dbReference type="InterPro" id="IPR044820">
    <property type="entry name" value="AGD14-like"/>
</dbReference>
<feature type="region of interest" description="Disordered" evidence="5">
    <location>
        <begin position="821"/>
        <end position="873"/>
    </location>
</feature>
<name>A0A8X7XTP3_POPTO</name>
<dbReference type="PROSITE" id="PS50115">
    <property type="entry name" value="ARFGAP"/>
    <property type="match status" value="1"/>
</dbReference>
<evidence type="ECO:0000256" key="5">
    <source>
        <dbReference type="SAM" id="MobiDB-lite"/>
    </source>
</evidence>
<accession>A0A8X7XTP3</accession>
<dbReference type="InterPro" id="IPR001164">
    <property type="entry name" value="ArfGAP_dom"/>
</dbReference>
<dbReference type="PANTHER" id="PTHR46085:SF16">
    <property type="entry name" value="ARFGAP_RECO-LIKE ZINC FINGER DOMAIN-CONTAINING PROTEIN"/>
    <property type="match status" value="1"/>
</dbReference>
<evidence type="ECO:0000256" key="3">
    <source>
        <dbReference type="ARBA" id="ARBA00022833"/>
    </source>
</evidence>
<feature type="compositionally biased region" description="Basic and acidic residues" evidence="5">
    <location>
        <begin position="162"/>
        <end position="190"/>
    </location>
</feature>
<dbReference type="AlphaFoldDB" id="A0A8X7XTP3"/>
<feature type="domain" description="Arf-GAP" evidence="6">
    <location>
        <begin position="12"/>
        <end position="130"/>
    </location>
</feature>
<feature type="region of interest" description="Disordered" evidence="5">
    <location>
        <begin position="553"/>
        <end position="633"/>
    </location>
</feature>
<evidence type="ECO:0000313" key="7">
    <source>
        <dbReference type="EMBL" id="KAG6740393.1"/>
    </source>
</evidence>
<dbReference type="GO" id="GO:0008270">
    <property type="term" value="F:zinc ion binding"/>
    <property type="evidence" value="ECO:0007669"/>
    <property type="project" value="UniProtKB-KW"/>
</dbReference>
<keyword evidence="1" id="KW-0479">Metal-binding</keyword>
<feature type="compositionally biased region" description="Polar residues" evidence="5">
    <location>
        <begin position="303"/>
        <end position="324"/>
    </location>
</feature>
<dbReference type="GO" id="GO:0005096">
    <property type="term" value="F:GTPase activator activity"/>
    <property type="evidence" value="ECO:0007669"/>
    <property type="project" value="InterPro"/>
</dbReference>
<feature type="region of interest" description="Disordered" evidence="5">
    <location>
        <begin position="337"/>
        <end position="358"/>
    </location>
</feature>
<evidence type="ECO:0000313" key="8">
    <source>
        <dbReference type="Proteomes" id="UP000886885"/>
    </source>
</evidence>
<feature type="compositionally biased region" description="Low complexity" evidence="5">
    <location>
        <begin position="856"/>
        <end position="866"/>
    </location>
</feature>
<dbReference type="CDD" id="cd08838">
    <property type="entry name" value="ArfGap_AGFG"/>
    <property type="match status" value="1"/>
</dbReference>
<keyword evidence="3" id="KW-0862">Zinc</keyword>
<keyword evidence="2 4" id="KW-0863">Zinc-finger</keyword>
<feature type="region of interest" description="Disordered" evidence="5">
    <location>
        <begin position="162"/>
        <end position="201"/>
    </location>
</feature>
<evidence type="ECO:0000256" key="4">
    <source>
        <dbReference type="PROSITE-ProRule" id="PRU00288"/>
    </source>
</evidence>
<proteinExistence type="predicted"/>
<dbReference type="Proteomes" id="UP000886885">
    <property type="component" value="Chromosome 18A"/>
</dbReference>
<keyword evidence="8" id="KW-1185">Reference proteome</keyword>
<gene>
    <name evidence="7" type="ORF">POTOM_055842</name>
</gene>
<evidence type="ECO:0000259" key="6">
    <source>
        <dbReference type="PROSITE" id="PS50115"/>
    </source>
</evidence>
<evidence type="ECO:0000256" key="1">
    <source>
        <dbReference type="ARBA" id="ARBA00022723"/>
    </source>
</evidence>
<protein>
    <recommendedName>
        <fullName evidence="6">Arf-GAP domain-containing protein</fullName>
    </recommendedName>
</protein>
<dbReference type="Pfam" id="PF01412">
    <property type="entry name" value="ArfGap"/>
    <property type="match status" value="1"/>
</dbReference>
<dbReference type="EMBL" id="JAAWWB010000035">
    <property type="protein sequence ID" value="KAG6740393.1"/>
    <property type="molecule type" value="Genomic_DNA"/>
</dbReference>
<dbReference type="FunFam" id="1.10.220.150:FF:000005">
    <property type="entry name" value="Arf-GAP domain and FG repeat-containing protein 1"/>
    <property type="match status" value="1"/>
</dbReference>
<feature type="compositionally biased region" description="Polar residues" evidence="5">
    <location>
        <begin position="284"/>
        <end position="295"/>
    </location>
</feature>
<feature type="region of interest" description="Disordered" evidence="5">
    <location>
        <begin position="274"/>
        <end position="324"/>
    </location>
</feature>
<reference evidence="7" key="1">
    <citation type="journal article" date="2020" name="bioRxiv">
        <title>Hybrid origin of Populus tomentosa Carr. identified through genome sequencing and phylogenomic analysis.</title>
        <authorList>
            <person name="An X."/>
            <person name="Gao K."/>
            <person name="Chen Z."/>
            <person name="Li J."/>
            <person name="Yang X."/>
            <person name="Yang X."/>
            <person name="Zhou J."/>
            <person name="Guo T."/>
            <person name="Zhao T."/>
            <person name="Huang S."/>
            <person name="Miao D."/>
            <person name="Khan W.U."/>
            <person name="Rao P."/>
            <person name="Ye M."/>
            <person name="Lei B."/>
            <person name="Liao W."/>
            <person name="Wang J."/>
            <person name="Ji L."/>
            <person name="Li Y."/>
            <person name="Guo B."/>
            <person name="Mustafa N.S."/>
            <person name="Li S."/>
            <person name="Yun Q."/>
            <person name="Keller S.R."/>
            <person name="Mao J."/>
            <person name="Zhang R."/>
            <person name="Strauss S.H."/>
        </authorList>
    </citation>
    <scope>NUCLEOTIDE SEQUENCE</scope>
    <source>
        <strain evidence="7">GM15</strain>
        <tissue evidence="7">Leaf</tissue>
    </source>
</reference>
<feature type="compositionally biased region" description="Polar residues" evidence="5">
    <location>
        <begin position="583"/>
        <end position="592"/>
    </location>
</feature>
<organism evidence="7 8">
    <name type="scientific">Populus tomentosa</name>
    <name type="common">Chinese white poplar</name>
    <dbReference type="NCBI Taxonomy" id="118781"/>
    <lineage>
        <taxon>Eukaryota</taxon>
        <taxon>Viridiplantae</taxon>
        <taxon>Streptophyta</taxon>
        <taxon>Embryophyta</taxon>
        <taxon>Tracheophyta</taxon>
        <taxon>Spermatophyta</taxon>
        <taxon>Magnoliopsida</taxon>
        <taxon>eudicotyledons</taxon>
        <taxon>Gunneridae</taxon>
        <taxon>Pentapetalae</taxon>
        <taxon>rosids</taxon>
        <taxon>fabids</taxon>
        <taxon>Malpighiales</taxon>
        <taxon>Salicaceae</taxon>
        <taxon>Saliceae</taxon>
        <taxon>Populus</taxon>
    </lineage>
</organism>
<dbReference type="PANTHER" id="PTHR46085">
    <property type="entry name" value="ARFGAP/RECO-RELATED"/>
    <property type="match status" value="1"/>
</dbReference>
<dbReference type="SMART" id="SM00105">
    <property type="entry name" value="ArfGap"/>
    <property type="match status" value="1"/>
</dbReference>
<feature type="compositionally biased region" description="Polar residues" evidence="5">
    <location>
        <begin position="337"/>
        <end position="347"/>
    </location>
</feature>
<dbReference type="OrthoDB" id="6036at2759"/>
<evidence type="ECO:0000256" key="2">
    <source>
        <dbReference type="ARBA" id="ARBA00022771"/>
    </source>
</evidence>
<feature type="compositionally biased region" description="Polar residues" evidence="5">
    <location>
        <begin position="553"/>
        <end position="576"/>
    </location>
</feature>
<comment type="caution">
    <text evidence="7">The sequence shown here is derived from an EMBL/GenBank/DDBJ whole genome shotgun (WGS) entry which is preliminary data.</text>
</comment>
<sequence>MTKKDKEEERIEKIIRGLLKLPENRRCINCNSLGPQYVCTTFFTFVCTSCSGIHREFTHRVKSVSMAKFNAEEVSALQAGGNEKARQIYLKDWDPQRNQLPDGSNLQKLRDFIKHVYVDRRYTGEKSEEKLSRLRLTDKEESSENRRVVLYSGGSRTLNYEDRQGRSERCGFSGRTDDKTFRYHDDERRSPRYSQENTRYGGFKKSPARFEIVDDRFRDDKIQSVRQTDVHLFSPTGSRFGNRSSDIQKNNAPVVRPLKDILGANLPPLQVVEHSKAPNGKDASVQSQTPTSSCPMASADGNPVQQKSHNSESSVDLNADSKSSNAVAAPVALENLPSSEEGNCSHESSGKENTPPVPKPNMLEFLLMELSVPSVIPFDNASEIPTNDNPSSATSEENILMSSGASAAGPSGQMFALPSSGVDSATDASTTASGDNMLAGSVSLPVEQMLTLPSSAGASTAVSRGTMTVGSVSLAAPVVQTATASGISLPEGDPVPAVPLEETLRLIDAFDAYIAPLNTSVPVQPSNAVPPQAALDNNGDSTFKVFDGQQISTMQQQSSALPANKSSTGQQTTNTPAGGVNDQIWTSSNVPNAQGPPDFLGEYPSQDVSTPAHESNSDAKSKPLASETKSGGRMELPVDLFTATIPTPGPIPGWQIPPPYGMGFNMQYYPNATVLLQPVPAYPNTAKSTNPFNLNGESTSVQAPPVCTTLELILSCIYLSHPAYFLFWYADVELLAHLYKIKLWSCRPFPSIGNMHSGLPMHTSALPPQSPPYASAMPYGGYMGQQAYMNLPNSSSLDLTMSLDLICLLTLKDLTSQLSGRIGGGESKEQGPGDLGSEGFPSGSLDMAQQPTNEYLLPTSSSSLPSRGGNPFG</sequence>